<dbReference type="Pfam" id="PF07944">
    <property type="entry name" value="Beta-AFase-like_GH127_cat"/>
    <property type="match status" value="1"/>
</dbReference>
<comment type="caution">
    <text evidence="5">The sequence shown here is derived from an EMBL/GenBank/DDBJ whole genome shotgun (WGS) entry which is preliminary data.</text>
</comment>
<dbReference type="RefSeq" id="WP_117700490.1">
    <property type="nucleotide sequence ID" value="NZ_DBFVRS010000050.1"/>
</dbReference>
<dbReference type="PANTHER" id="PTHR31151:SF0">
    <property type="entry name" value="PROLINE-TRNA LIGASE (DUF1680)"/>
    <property type="match status" value="1"/>
</dbReference>
<protein>
    <submittedName>
        <fullName evidence="5">Uncharacterized protein</fullName>
    </submittedName>
</protein>
<evidence type="ECO:0000259" key="4">
    <source>
        <dbReference type="Pfam" id="PF20736"/>
    </source>
</evidence>
<dbReference type="EMBL" id="QSTW01000001">
    <property type="protein sequence ID" value="RGM93474.1"/>
    <property type="molecule type" value="Genomic_DNA"/>
</dbReference>
<dbReference type="InterPro" id="IPR049046">
    <property type="entry name" value="Beta-AFase-like_GH127_middle"/>
</dbReference>
<dbReference type="InterPro" id="IPR012878">
    <property type="entry name" value="Beta-AFase-like_GH127_cat"/>
</dbReference>
<reference evidence="5 6" key="1">
    <citation type="submission" date="2018-08" db="EMBL/GenBank/DDBJ databases">
        <title>A genome reference for cultivated species of the human gut microbiota.</title>
        <authorList>
            <person name="Zou Y."/>
            <person name="Xue W."/>
            <person name="Luo G."/>
        </authorList>
    </citation>
    <scope>NUCLEOTIDE SEQUENCE [LARGE SCALE GENOMIC DNA]</scope>
    <source>
        <strain evidence="5 6">OM06-2</strain>
    </source>
</reference>
<evidence type="ECO:0000259" key="3">
    <source>
        <dbReference type="Pfam" id="PF20620"/>
    </source>
</evidence>
<evidence type="ECO:0000313" key="6">
    <source>
        <dbReference type="Proteomes" id="UP000260814"/>
    </source>
</evidence>
<dbReference type="GO" id="GO:0005975">
    <property type="term" value="P:carbohydrate metabolic process"/>
    <property type="evidence" value="ECO:0007669"/>
    <property type="project" value="InterPro"/>
</dbReference>
<evidence type="ECO:0000313" key="5">
    <source>
        <dbReference type="EMBL" id="RGM93474.1"/>
    </source>
</evidence>
<dbReference type="Pfam" id="PF16375">
    <property type="entry name" value="DUF4986"/>
    <property type="match status" value="1"/>
</dbReference>
<feature type="domain" description="Non-reducing end beta-L-arabinofuranosidase-like GH127 middle" evidence="4">
    <location>
        <begin position="422"/>
        <end position="520"/>
    </location>
</feature>
<accession>A0A3E4ZEG0</accession>
<feature type="domain" description="DUF4986" evidence="2">
    <location>
        <begin position="548"/>
        <end position="634"/>
    </location>
</feature>
<dbReference type="InterPro" id="IPR032275">
    <property type="entry name" value="DUF4986"/>
</dbReference>
<evidence type="ECO:0000259" key="1">
    <source>
        <dbReference type="Pfam" id="PF07944"/>
    </source>
</evidence>
<feature type="domain" description="Non-reducing end beta-L-arabinofuranosidase-like GH127 catalytic" evidence="1">
    <location>
        <begin position="37"/>
        <end position="412"/>
    </location>
</feature>
<dbReference type="SUPFAM" id="SSF48208">
    <property type="entry name" value="Six-hairpin glycosidases"/>
    <property type="match status" value="1"/>
</dbReference>
<feature type="domain" description="Glycoside hydrolase GH146 substrate-binding" evidence="3">
    <location>
        <begin position="658"/>
        <end position="794"/>
    </location>
</feature>
<dbReference type="Proteomes" id="UP000260814">
    <property type="component" value="Unassembled WGS sequence"/>
</dbReference>
<sequence>MRMNFIAGGILLMMLNGISPDIQAQDRLYKNTFPLGDVELLDGPFKHAQELNLKVLMEYDVDRLLAPFLKEAGLLLKAEPFPNWAGLDGHVGGHYLSAMAMNYAATGNEECRKRMEYMLGELKRCQESNGDGYIGGVPNGKELWADIKNGKVESIWKYWAPWYNVHKIFAGLRDAWMYTGNKEALDMFLRLCDWGVSVTEGLSDNQMEQMLANEFGGMDEIFADAYQITGKKKYLTTAKRFSHRWLFDSMVAHKDNLDNIHANTQIPKVIGYQRIAEVCGDNQYMDAADFFWNIVACKRSLALGGNSRREYFSSMDDFRSHVEDREGPESCNTYNMLKLTEGLFRMTGKAVYVDFYEKALYNHILSTQHPKHGGYVYFTSARPAHYRVYSKPNSAMWCCVGTGMENHGKYGEFIYTHSSDSLFVNLFIPSRLNWEQEKVTITQETNFPNEETSRLTVKLKSGESCHFKLLLRRPAWVTEGYEVKCNGKVVDASEKVAGSSYICIDRKWKDGDKVEVSLPMKMRLETLQGEDDFVAIMRGPILMGASVGTENLDGLVANDGRWGHIASGKLVPLSETPVLIGTKETVTGYLNSLRPIKGNTLRYKLSGIFNDPKFDGLVLEPFCRLHDCRYMMYWLCMTSDGYSAYTKRTQEEEKRLMALDARTVDAVSVGEQQPEVDHKMKKENSETGMWKGKKWRDARNGGYFKYTLSTNGKQPLSLMATYWGYEQGNRKFEIVVDGTVVATENIVGKWNKEEFVDVEYKLPETLVKGKNQIEVMFRSEKNSVAGGIFMLRLLTE</sequence>
<organism evidence="5 6">
    <name type="scientific">Phocaeicola plebeius</name>
    <dbReference type="NCBI Taxonomy" id="310297"/>
    <lineage>
        <taxon>Bacteria</taxon>
        <taxon>Pseudomonadati</taxon>
        <taxon>Bacteroidota</taxon>
        <taxon>Bacteroidia</taxon>
        <taxon>Bacteroidales</taxon>
        <taxon>Bacteroidaceae</taxon>
        <taxon>Phocaeicola</taxon>
    </lineage>
</organism>
<name>A0A3E4ZEG0_9BACT</name>
<evidence type="ECO:0000259" key="2">
    <source>
        <dbReference type="Pfam" id="PF16375"/>
    </source>
</evidence>
<dbReference type="InterPro" id="IPR008928">
    <property type="entry name" value="6-hairpin_glycosidase_sf"/>
</dbReference>
<dbReference type="Pfam" id="PF20620">
    <property type="entry name" value="DUF6805"/>
    <property type="match status" value="1"/>
</dbReference>
<proteinExistence type="predicted"/>
<dbReference type="Pfam" id="PF20736">
    <property type="entry name" value="Glyco_hydro127M"/>
    <property type="match status" value="1"/>
</dbReference>
<dbReference type="InterPro" id="IPR046544">
    <property type="entry name" value="GH146_SB_dom"/>
</dbReference>
<gene>
    <name evidence="5" type="ORF">DXB87_00200</name>
</gene>
<dbReference type="AlphaFoldDB" id="A0A3E4ZEG0"/>
<dbReference type="PANTHER" id="PTHR31151">
    <property type="entry name" value="PROLINE-TRNA LIGASE (DUF1680)"/>
    <property type="match status" value="1"/>
</dbReference>